<evidence type="ECO:0000256" key="3">
    <source>
        <dbReference type="ARBA" id="ARBA00048267"/>
    </source>
</evidence>
<dbReference type="Pfam" id="PF01339">
    <property type="entry name" value="CheB_methylest"/>
    <property type="match status" value="1"/>
</dbReference>
<dbReference type="GO" id="GO:0006935">
    <property type="term" value="P:chemotaxis"/>
    <property type="evidence" value="ECO:0007669"/>
    <property type="project" value="InterPro"/>
</dbReference>
<dbReference type="Gene3D" id="3.40.50.2300">
    <property type="match status" value="1"/>
</dbReference>
<dbReference type="InterPro" id="IPR035909">
    <property type="entry name" value="CheB_C"/>
</dbReference>
<dbReference type="GO" id="GO:0008984">
    <property type="term" value="F:protein-glutamate methylesterase activity"/>
    <property type="evidence" value="ECO:0007669"/>
    <property type="project" value="UniProtKB-EC"/>
</dbReference>
<dbReference type="InterPro" id="IPR001789">
    <property type="entry name" value="Sig_transdc_resp-reg_receiver"/>
</dbReference>
<dbReference type="SUPFAM" id="SSF52172">
    <property type="entry name" value="CheY-like"/>
    <property type="match status" value="1"/>
</dbReference>
<dbReference type="EC" id="3.1.1.61" evidence="2"/>
<feature type="domain" description="Response regulatory" evidence="4">
    <location>
        <begin position="9"/>
        <end position="126"/>
    </location>
</feature>
<dbReference type="InterPro" id="IPR011006">
    <property type="entry name" value="CheY-like_superfamily"/>
</dbReference>
<evidence type="ECO:0000313" key="6">
    <source>
        <dbReference type="EMBL" id="KKN21964.1"/>
    </source>
</evidence>
<accession>A0A0F9NVW7</accession>
<dbReference type="EMBL" id="LAZR01003104">
    <property type="protein sequence ID" value="KKN21964.1"/>
    <property type="molecule type" value="Genomic_DNA"/>
</dbReference>
<dbReference type="InterPro" id="IPR008248">
    <property type="entry name" value="CheB-like"/>
</dbReference>
<proteinExistence type="inferred from homology"/>
<dbReference type="Gene3D" id="3.40.50.180">
    <property type="entry name" value="Methylesterase CheB, C-terminal domain"/>
    <property type="match status" value="1"/>
</dbReference>
<dbReference type="CDD" id="cd16432">
    <property type="entry name" value="CheB_Rec"/>
    <property type="match status" value="1"/>
</dbReference>
<dbReference type="NCBIfam" id="NF001965">
    <property type="entry name" value="PRK00742.1"/>
    <property type="match status" value="1"/>
</dbReference>
<keyword evidence="1" id="KW-0378">Hydrolase</keyword>
<dbReference type="PIRSF" id="PIRSF000876">
    <property type="entry name" value="RR_chemtxs_CheB"/>
    <property type="match status" value="1"/>
</dbReference>
<comment type="caution">
    <text evidence="6">The sequence shown here is derived from an EMBL/GenBank/DDBJ whole genome shotgun (WGS) entry which is preliminary data.</text>
</comment>
<sequence length="377" mass="42371">MKKLKNLIKVLIAEDSSYQRKIIADMLLSHKEIAEVYIARNGREAIEKIEKFNPDVLILDLIMPEVDGFTVFEFLSEHYPIPTIIFSAKNPATLDDSVQALLLGAFDFIIKPRGRWEVEFPKYKDKLISSVLYAARVKKTYEKRNVLIKKSIDKQDKIELKKISHISKQVEAIPLKRQKISRPLFESNIIVIGTSTGGPKTLKSIVKEIPRDFPSPILVVQHMDAFFMKHFAKSLDDLCKIPVKIPEDGEKIRSGIIYLSPGEKHMKIDAKTNESYIKVFKGKPVNFSIPSVDILFFSASKIYKNHTLGILLTGMGEDGAAGLEAIKEKGGKTIAESEETCILYGMPKAAIERGAASLVVPSYQISANMIKFAKKLF</sequence>
<dbReference type="AlphaFoldDB" id="A0A0F9NVW7"/>
<evidence type="ECO:0000259" key="4">
    <source>
        <dbReference type="PROSITE" id="PS50110"/>
    </source>
</evidence>
<dbReference type="PANTHER" id="PTHR42872">
    <property type="entry name" value="PROTEIN-GLUTAMATE METHYLESTERASE/PROTEIN-GLUTAMINE GLUTAMINASE"/>
    <property type="match status" value="1"/>
</dbReference>
<comment type="catalytic activity">
    <reaction evidence="3">
        <text>[protein]-L-glutamate 5-O-methyl ester + H2O = L-glutamyl-[protein] + methanol + H(+)</text>
        <dbReference type="Rhea" id="RHEA:23236"/>
        <dbReference type="Rhea" id="RHEA-COMP:10208"/>
        <dbReference type="Rhea" id="RHEA-COMP:10311"/>
        <dbReference type="ChEBI" id="CHEBI:15377"/>
        <dbReference type="ChEBI" id="CHEBI:15378"/>
        <dbReference type="ChEBI" id="CHEBI:17790"/>
        <dbReference type="ChEBI" id="CHEBI:29973"/>
        <dbReference type="ChEBI" id="CHEBI:82795"/>
        <dbReference type="EC" id="3.1.1.61"/>
    </reaction>
</comment>
<name>A0A0F9NVW7_9ZZZZ</name>
<dbReference type="CDD" id="cd17541">
    <property type="entry name" value="REC_CheB-like"/>
    <property type="match status" value="1"/>
</dbReference>
<dbReference type="SUPFAM" id="SSF52738">
    <property type="entry name" value="Methylesterase CheB, C-terminal domain"/>
    <property type="match status" value="1"/>
</dbReference>
<reference evidence="6" key="1">
    <citation type="journal article" date="2015" name="Nature">
        <title>Complex archaea that bridge the gap between prokaryotes and eukaryotes.</title>
        <authorList>
            <person name="Spang A."/>
            <person name="Saw J.H."/>
            <person name="Jorgensen S.L."/>
            <person name="Zaremba-Niedzwiedzka K."/>
            <person name="Martijn J."/>
            <person name="Lind A.E."/>
            <person name="van Eijk R."/>
            <person name="Schleper C."/>
            <person name="Guy L."/>
            <person name="Ettema T.J."/>
        </authorList>
    </citation>
    <scope>NUCLEOTIDE SEQUENCE</scope>
</reference>
<dbReference type="GO" id="GO:0005737">
    <property type="term" value="C:cytoplasm"/>
    <property type="evidence" value="ECO:0007669"/>
    <property type="project" value="InterPro"/>
</dbReference>
<gene>
    <name evidence="6" type="ORF">LCGC14_0920030</name>
</gene>
<evidence type="ECO:0000256" key="2">
    <source>
        <dbReference type="ARBA" id="ARBA00039140"/>
    </source>
</evidence>
<organism evidence="6">
    <name type="scientific">marine sediment metagenome</name>
    <dbReference type="NCBI Taxonomy" id="412755"/>
    <lineage>
        <taxon>unclassified sequences</taxon>
        <taxon>metagenomes</taxon>
        <taxon>ecological metagenomes</taxon>
    </lineage>
</organism>
<dbReference type="SMART" id="SM00448">
    <property type="entry name" value="REC"/>
    <property type="match status" value="1"/>
</dbReference>
<dbReference type="PROSITE" id="PS50110">
    <property type="entry name" value="RESPONSE_REGULATORY"/>
    <property type="match status" value="1"/>
</dbReference>
<evidence type="ECO:0000256" key="1">
    <source>
        <dbReference type="ARBA" id="ARBA00022801"/>
    </source>
</evidence>
<dbReference type="HAMAP" id="MF_00099">
    <property type="entry name" value="CheB_chemtxs"/>
    <property type="match status" value="1"/>
</dbReference>
<evidence type="ECO:0000259" key="5">
    <source>
        <dbReference type="PROSITE" id="PS50122"/>
    </source>
</evidence>
<dbReference type="GO" id="GO:0000156">
    <property type="term" value="F:phosphorelay response regulator activity"/>
    <property type="evidence" value="ECO:0007669"/>
    <property type="project" value="InterPro"/>
</dbReference>
<dbReference type="PROSITE" id="PS50122">
    <property type="entry name" value="CHEB"/>
    <property type="match status" value="1"/>
</dbReference>
<dbReference type="InterPro" id="IPR000673">
    <property type="entry name" value="Sig_transdc_resp-reg_Me-estase"/>
</dbReference>
<protein>
    <recommendedName>
        <fullName evidence="2">protein-glutamate methylesterase</fullName>
        <ecNumber evidence="2">3.1.1.61</ecNumber>
    </recommendedName>
</protein>
<dbReference type="Pfam" id="PF00072">
    <property type="entry name" value="Response_reg"/>
    <property type="match status" value="1"/>
</dbReference>
<feature type="domain" description="CheB-type methylesterase" evidence="5">
    <location>
        <begin position="183"/>
        <end position="376"/>
    </location>
</feature>
<dbReference type="PANTHER" id="PTHR42872:SF3">
    <property type="entry name" value="PROTEIN-GLUTAMATE METHYLESTERASE_PROTEIN-GLUTAMINE GLUTAMINASE 1"/>
    <property type="match status" value="1"/>
</dbReference>